<evidence type="ECO:0008006" key="3">
    <source>
        <dbReference type="Google" id="ProtNLM"/>
    </source>
</evidence>
<dbReference type="EMBL" id="FNEW01000002">
    <property type="protein sequence ID" value="SDJ81133.1"/>
    <property type="molecule type" value="Genomic_DNA"/>
</dbReference>
<gene>
    <name evidence="1" type="ORF">SAMN05428983_2924</name>
</gene>
<comment type="caution">
    <text evidence="1">The sequence shown here is derived from an EMBL/GenBank/DDBJ whole genome shotgun (WGS) entry which is preliminary data.</text>
</comment>
<organism evidence="1 2">
    <name type="scientific">Agrobacterium fabrum</name>
    <dbReference type="NCBI Taxonomy" id="1176649"/>
    <lineage>
        <taxon>Bacteria</taxon>
        <taxon>Pseudomonadati</taxon>
        <taxon>Pseudomonadota</taxon>
        <taxon>Alphaproteobacteria</taxon>
        <taxon>Hyphomicrobiales</taxon>
        <taxon>Rhizobiaceae</taxon>
        <taxon>Rhizobium/Agrobacterium group</taxon>
        <taxon>Agrobacterium</taxon>
        <taxon>Agrobacterium tumefaciens complex</taxon>
    </lineage>
</organism>
<proteinExistence type="predicted"/>
<accession>A0A7Z7FQC9</accession>
<sequence length="672" mass="72263">MEQTTTQTGKGRRTALWAAVAIIAVAAAGVVGGKSFYQAKVNELVARSGATAGSVEVDFLGKIHVRDLTLPLEDGKNIKIAAIDGRPKLPFLDGALDMNDINIDMPAGKVSMAHARVENAAFEKPAAAADGNANSLAKRIERFAASRISTPELTLTQSITTSEQKTVYKNVAFSDIAGGRIARYSIDNANFDIQMDLPNNSGAMEKKHMVVSTGAIAGQDIDVAYLARLYTDKAGPEDKDAKPVYGPLSVSTISFSEGDGRFSYDEIRSDGFTARLPAEPLLETLKALSADKKPEELSPEERKAYFRKIISILDILGKSNMQMIGFKMDAPDEGEGAAGKRVKATIDRIDMQMDGRKLDFGLNGMSVGNGDDTIKFDEASLKGFDWTSTIEAISELAGLDDTEIETFPFNRLIPELGTVRVGGINVDVAAPEKSDEETDEETKGTPERIKFTLKNFEMGLTKPFNGIPTDIKIRQDDLTLPIPADSSEEVFVEARKLGIESLALSYGLSAGWDEPNNNLMIREIFFSGKDIGSVNFSGLASGFTEEFFSFDIGRAQAALFGLAGREVKLTIKDEGLMAKAVKLYALQNDMTEAEVRATLTLVASALLQQVAAEQPKLQNAVEALGRFISTPGTLTVTVKSTGANGLGLLDLVAASDNPMLLLDKVDIQATAE</sequence>
<protein>
    <recommendedName>
        <fullName evidence="3">DUF945 domain-containing protein</fullName>
    </recommendedName>
</protein>
<evidence type="ECO:0000313" key="1">
    <source>
        <dbReference type="EMBL" id="SDJ81133.1"/>
    </source>
</evidence>
<dbReference type="AlphaFoldDB" id="A0A7Z7FQC9"/>
<dbReference type="Proteomes" id="UP000198917">
    <property type="component" value="Unassembled WGS sequence"/>
</dbReference>
<dbReference type="RefSeq" id="WP_092732446.1">
    <property type="nucleotide sequence ID" value="NZ_FNEW01000002.1"/>
</dbReference>
<reference evidence="1 2" key="1">
    <citation type="submission" date="2016-10" db="EMBL/GenBank/DDBJ databases">
        <authorList>
            <person name="Varghese N."/>
            <person name="Submissions S."/>
        </authorList>
    </citation>
    <scope>NUCLEOTIDE SEQUENCE [LARGE SCALE GENOMIC DNA]</scope>
    <source>
        <strain evidence="1 2">PDC82</strain>
    </source>
</reference>
<evidence type="ECO:0000313" key="2">
    <source>
        <dbReference type="Proteomes" id="UP000198917"/>
    </source>
</evidence>
<name>A0A7Z7FQC9_9HYPH</name>